<comment type="caution">
    <text evidence="1">The sequence shown here is derived from an EMBL/GenBank/DDBJ whole genome shotgun (WGS) entry which is preliminary data.</text>
</comment>
<reference evidence="1" key="1">
    <citation type="submission" date="2016-10" db="EMBL/GenBank/DDBJ databases">
        <title>Sequence of Gallionella enrichment culture.</title>
        <authorList>
            <person name="Poehlein A."/>
            <person name="Muehling M."/>
            <person name="Daniel R."/>
        </authorList>
    </citation>
    <scope>NUCLEOTIDE SEQUENCE</scope>
</reference>
<evidence type="ECO:0000313" key="1">
    <source>
        <dbReference type="EMBL" id="OIQ74200.1"/>
    </source>
</evidence>
<protein>
    <submittedName>
        <fullName evidence="1">Uncharacterized protein</fullName>
    </submittedName>
</protein>
<sequence length="266" mass="28934">MRIKTWMTTMTCLGSLLAGAQAQARPWEVQPCDVDDYITKAIGIEEPWLENAAYLFAQGDNNGAPRAVALSPEVEGKFSDRLGMELDLPGYTANEPLGRGQSAFGPVAAGLKLAALHTCDFSHGRASLLTAEVEGQYWANPRPAVLPGQGNALTAQIMWAQLWYPWFAQGEAGYTQRVGSGITSGWFVNTSLGHAIGTAYAVQLEVEMDNQLTLDDGSRGIEGSVMPQIAYHLSGQWLLALGEQAAFQQGQSQPHWSTWLMVERDF</sequence>
<gene>
    <name evidence="1" type="ORF">GALL_441530</name>
</gene>
<dbReference type="EMBL" id="MLJW01002592">
    <property type="protein sequence ID" value="OIQ74200.1"/>
    <property type="molecule type" value="Genomic_DNA"/>
</dbReference>
<dbReference type="AlphaFoldDB" id="A0A1J5PTP1"/>
<accession>A0A1J5PTP1</accession>
<proteinExistence type="predicted"/>
<organism evidence="1">
    <name type="scientific">mine drainage metagenome</name>
    <dbReference type="NCBI Taxonomy" id="410659"/>
    <lineage>
        <taxon>unclassified sequences</taxon>
        <taxon>metagenomes</taxon>
        <taxon>ecological metagenomes</taxon>
    </lineage>
</organism>
<name>A0A1J5PTP1_9ZZZZ</name>